<sequence>MLMIGRKLILQTLRIHQLFDKYPQLKDTNTRIDIMFYQLGEFEKYFKVYTKAYKILSDGYTAEARLSLANLLIQIDLFCVSKGWDIDMLRDEGYEHLLDKIAEVEVKGGEII</sequence>
<dbReference type="AlphaFoldDB" id="A0A6M3X881"/>
<evidence type="ECO:0000313" key="1">
    <source>
        <dbReference type="EMBL" id="QJH93353.1"/>
    </source>
</evidence>
<proteinExistence type="predicted"/>
<accession>A0A6M3X881</accession>
<gene>
    <name evidence="1" type="ORF">MM171B04652_0008</name>
</gene>
<organism evidence="1">
    <name type="scientific">viral metagenome</name>
    <dbReference type="NCBI Taxonomy" id="1070528"/>
    <lineage>
        <taxon>unclassified sequences</taxon>
        <taxon>metagenomes</taxon>
        <taxon>organismal metagenomes</taxon>
    </lineage>
</organism>
<dbReference type="EMBL" id="MT143969">
    <property type="protein sequence ID" value="QJH93353.1"/>
    <property type="molecule type" value="Genomic_DNA"/>
</dbReference>
<name>A0A6M3X881_9ZZZZ</name>
<protein>
    <submittedName>
        <fullName evidence="1">Uncharacterized protein</fullName>
    </submittedName>
</protein>
<reference evidence="1" key="1">
    <citation type="submission" date="2020-03" db="EMBL/GenBank/DDBJ databases">
        <title>The deep terrestrial virosphere.</title>
        <authorList>
            <person name="Holmfeldt K."/>
            <person name="Nilsson E."/>
            <person name="Simone D."/>
            <person name="Lopez-Fernandez M."/>
            <person name="Wu X."/>
            <person name="de Brujin I."/>
            <person name="Lundin D."/>
            <person name="Andersson A."/>
            <person name="Bertilsson S."/>
            <person name="Dopson M."/>
        </authorList>
    </citation>
    <scope>NUCLEOTIDE SEQUENCE</scope>
    <source>
        <strain evidence="1">MM171B04652</strain>
    </source>
</reference>